<keyword evidence="3" id="KW-0964">Secreted</keyword>
<feature type="region of interest" description="Disordered" evidence="12">
    <location>
        <begin position="292"/>
        <end position="392"/>
    </location>
</feature>
<dbReference type="HOGENOM" id="CLU_030284_3_1_1"/>
<evidence type="ECO:0000256" key="4">
    <source>
        <dbReference type="ARBA" id="ARBA00022723"/>
    </source>
</evidence>
<feature type="compositionally biased region" description="Basic residues" evidence="12">
    <location>
        <begin position="369"/>
        <end position="392"/>
    </location>
</feature>
<keyword evidence="8" id="KW-0503">Monooxygenase</keyword>
<dbReference type="GO" id="GO:0005576">
    <property type="term" value="C:extracellular region"/>
    <property type="evidence" value="ECO:0007669"/>
    <property type="project" value="UniProtKB-SubCell"/>
</dbReference>
<evidence type="ECO:0000256" key="6">
    <source>
        <dbReference type="ARBA" id="ARBA00023002"/>
    </source>
</evidence>
<dbReference type="GO" id="GO:0046872">
    <property type="term" value="F:metal ion binding"/>
    <property type="evidence" value="ECO:0007669"/>
    <property type="project" value="UniProtKB-KW"/>
</dbReference>
<organism evidence="15">
    <name type="scientific">Schizophyllum commune (strain H4-8 / FGSC 9210)</name>
    <name type="common">Split gill fungus</name>
    <dbReference type="NCBI Taxonomy" id="578458"/>
    <lineage>
        <taxon>Eukaryota</taxon>
        <taxon>Fungi</taxon>
        <taxon>Dikarya</taxon>
        <taxon>Basidiomycota</taxon>
        <taxon>Agaricomycotina</taxon>
        <taxon>Agaricomycetes</taxon>
        <taxon>Agaricomycetidae</taxon>
        <taxon>Agaricales</taxon>
        <taxon>Schizophyllaceae</taxon>
        <taxon>Schizophyllum</taxon>
    </lineage>
</organism>
<evidence type="ECO:0000256" key="11">
    <source>
        <dbReference type="ARBA" id="ARBA00046340"/>
    </source>
</evidence>
<dbReference type="VEuPathDB" id="FungiDB:SCHCODRAFT_02682120"/>
<feature type="signal peptide" evidence="13">
    <location>
        <begin position="1"/>
        <end position="17"/>
    </location>
</feature>
<evidence type="ECO:0000256" key="2">
    <source>
        <dbReference type="ARBA" id="ARBA00004613"/>
    </source>
</evidence>
<feature type="compositionally biased region" description="Low complexity" evidence="12">
    <location>
        <begin position="293"/>
        <end position="317"/>
    </location>
</feature>
<dbReference type="Proteomes" id="UP000007431">
    <property type="component" value="Unassembled WGS sequence"/>
</dbReference>
<dbReference type="eggNOG" id="ENOG502QPY1">
    <property type="taxonomic scope" value="Eukaryota"/>
</dbReference>
<dbReference type="STRING" id="578458.D8PUM5"/>
<keyword evidence="7" id="KW-0186">Copper</keyword>
<evidence type="ECO:0000256" key="3">
    <source>
        <dbReference type="ARBA" id="ARBA00022525"/>
    </source>
</evidence>
<evidence type="ECO:0000256" key="7">
    <source>
        <dbReference type="ARBA" id="ARBA00023008"/>
    </source>
</evidence>
<keyword evidence="4" id="KW-0479">Metal-binding</keyword>
<keyword evidence="10" id="KW-0325">Glycoprotein</keyword>
<reference evidence="14 15" key="1">
    <citation type="journal article" date="2010" name="Nat. Biotechnol.">
        <title>Genome sequence of the model mushroom Schizophyllum commune.</title>
        <authorList>
            <person name="Ohm R.A."/>
            <person name="de Jong J.F."/>
            <person name="Lugones L.G."/>
            <person name="Aerts A."/>
            <person name="Kothe E."/>
            <person name="Stajich J.E."/>
            <person name="de Vries R.P."/>
            <person name="Record E."/>
            <person name="Levasseur A."/>
            <person name="Baker S.E."/>
            <person name="Bartholomew K.A."/>
            <person name="Coutinho P.M."/>
            <person name="Erdmann S."/>
            <person name="Fowler T.J."/>
            <person name="Gathman A.C."/>
            <person name="Lombard V."/>
            <person name="Henrissat B."/>
            <person name="Knabe N."/>
            <person name="Kuees U."/>
            <person name="Lilly W.W."/>
            <person name="Lindquist E."/>
            <person name="Lucas S."/>
            <person name="Magnuson J.K."/>
            <person name="Piumi F."/>
            <person name="Raudaskoski M."/>
            <person name="Salamov A."/>
            <person name="Schmutz J."/>
            <person name="Schwarze F.W.M.R."/>
            <person name="vanKuyk P.A."/>
            <person name="Horton J.S."/>
            <person name="Grigoriev I.V."/>
            <person name="Woesten H.A.B."/>
        </authorList>
    </citation>
    <scope>NUCLEOTIDE SEQUENCE [LARGE SCALE GENOMIC DNA]</scope>
    <source>
        <strain evidence="15">H4-8 / FGSC 9210</strain>
    </source>
</reference>
<keyword evidence="6" id="KW-0560">Oxidoreductase</keyword>
<comment type="cofactor">
    <cofactor evidence="1">
        <name>Cu(2+)</name>
        <dbReference type="ChEBI" id="CHEBI:29036"/>
    </cofactor>
</comment>
<dbReference type="InParanoid" id="D8PUM5"/>
<evidence type="ECO:0000256" key="9">
    <source>
        <dbReference type="ARBA" id="ARBA00023157"/>
    </source>
</evidence>
<evidence type="ECO:0000313" key="14">
    <source>
        <dbReference type="EMBL" id="EFJ00603.1"/>
    </source>
</evidence>
<protein>
    <submittedName>
        <fullName evidence="14">Uncharacterized protein</fullName>
    </submittedName>
</protein>
<keyword evidence="5 13" id="KW-0732">Signal</keyword>
<keyword evidence="15" id="KW-1185">Reference proteome</keyword>
<dbReference type="Pfam" id="PF22810">
    <property type="entry name" value="LPMO_AA14"/>
    <property type="match status" value="1"/>
</dbReference>
<comment type="subcellular location">
    <subcellularLocation>
        <location evidence="2">Secreted</location>
    </subcellularLocation>
</comment>
<dbReference type="GO" id="GO:0004497">
    <property type="term" value="F:monooxygenase activity"/>
    <property type="evidence" value="ECO:0007669"/>
    <property type="project" value="UniProtKB-KW"/>
</dbReference>
<feature type="chain" id="PRO_5003120280" evidence="13">
    <location>
        <begin position="18"/>
        <end position="392"/>
    </location>
</feature>
<feature type="compositionally biased region" description="Low complexity" evidence="12">
    <location>
        <begin position="325"/>
        <end position="368"/>
    </location>
</feature>
<accession>D8PUM5</accession>
<comment type="similarity">
    <text evidence="11">Belongs to the polysaccharide monooxygenase AA14 family.</text>
</comment>
<evidence type="ECO:0000256" key="12">
    <source>
        <dbReference type="SAM" id="MobiDB-lite"/>
    </source>
</evidence>
<proteinExistence type="inferred from homology"/>
<gene>
    <name evidence="14" type="ORF">SCHCODRAFT_84679</name>
</gene>
<dbReference type="AlphaFoldDB" id="D8PUM5"/>
<evidence type="ECO:0000313" key="15">
    <source>
        <dbReference type="Proteomes" id="UP000007431"/>
    </source>
</evidence>
<keyword evidence="9" id="KW-1015">Disulfide bond</keyword>
<evidence type="ECO:0000256" key="10">
    <source>
        <dbReference type="ARBA" id="ARBA00023180"/>
    </source>
</evidence>
<evidence type="ECO:0000256" key="5">
    <source>
        <dbReference type="ARBA" id="ARBA00022729"/>
    </source>
</evidence>
<evidence type="ECO:0000256" key="1">
    <source>
        <dbReference type="ARBA" id="ARBA00001973"/>
    </source>
</evidence>
<evidence type="ECO:0000256" key="13">
    <source>
        <dbReference type="SAM" id="SignalP"/>
    </source>
</evidence>
<name>D8PUM5_SCHCM</name>
<dbReference type="InterPro" id="IPR054497">
    <property type="entry name" value="LPMO_AA14"/>
</dbReference>
<evidence type="ECO:0000256" key="8">
    <source>
        <dbReference type="ARBA" id="ARBA00023033"/>
    </source>
</evidence>
<sequence length="392" mass="42258">MLSNIIFLAASAALARAHGTIWGPGMYCANEGNPNADYPSKQNSYHTGYPLYQLPWDQFWLNNNRNCKNDPPPDGEFMEVPANGVMKVQFASARAHTNYGWDGKFYTGFVDGLTGYDVNMNEPNCVTSPNIHAQNASMVAGSAFAIAYKSDINDVGLEDMVVFSVNQHAPWITVDYEYEVPDLPACPDGGCICAWSWIPNGCGEANMFLNAYRCKVTGATSQRTLAKPQAPVYCENDDSACVKGAKQLMVWHQADGIDNINVDNRKQASGKWASPAYNDKCGFAHGAQTDIFADGNDSGSSSSGNNNGGASASTGGNVNVALPDSSTSSEEQQSTSSWEQPTSTWEEQPASTSSWSEPSSSSSSQCRSRASRRSLRARNAHANHRRASHGGL</sequence>
<dbReference type="EMBL" id="GL377303">
    <property type="protein sequence ID" value="EFJ00603.1"/>
    <property type="molecule type" value="Genomic_DNA"/>
</dbReference>
<dbReference type="OMA" id="VAAWHKG"/>